<dbReference type="InterPro" id="IPR020911">
    <property type="entry name" value="UPF0325"/>
</dbReference>
<accession>A0AB39UTQ9</accession>
<dbReference type="AlphaFoldDB" id="A0AB39UTQ9"/>
<evidence type="ECO:0000313" key="1">
    <source>
        <dbReference type="EMBL" id="XDT71206.1"/>
    </source>
</evidence>
<dbReference type="KEGG" id="tcd:AAIA72_10350"/>
<protein>
    <submittedName>
        <fullName evidence="1">DUF3461 family protein</fullName>
    </submittedName>
</protein>
<dbReference type="NCBIfam" id="NF010213">
    <property type="entry name" value="PRK13677.1"/>
    <property type="match status" value="1"/>
</dbReference>
<organism evidence="1">
    <name type="scientific">Thermohahella caldifontis</name>
    <dbReference type="NCBI Taxonomy" id="3142973"/>
    <lineage>
        <taxon>Bacteria</taxon>
        <taxon>Pseudomonadati</taxon>
        <taxon>Pseudomonadota</taxon>
        <taxon>Gammaproteobacteria</taxon>
        <taxon>Oceanospirillales</taxon>
        <taxon>Hahellaceae</taxon>
        <taxon>Thermohahella</taxon>
    </lineage>
</organism>
<reference evidence="1" key="1">
    <citation type="submission" date="2024-05" db="EMBL/GenBank/DDBJ databases">
        <title>Genome sequencing of novel strain.</title>
        <authorList>
            <person name="Ganbat D."/>
            <person name="Ganbat S."/>
            <person name="Lee S.-J."/>
        </authorList>
    </citation>
    <scope>NUCLEOTIDE SEQUENCE</scope>
    <source>
        <strain evidence="1">SMD15-11</strain>
    </source>
</reference>
<dbReference type="Pfam" id="PF11944">
    <property type="entry name" value="DUF3461"/>
    <property type="match status" value="1"/>
</dbReference>
<sequence>MYEYLKSIGVKDIDQIERYSLRTEADHDVLKIYYKKKKGDFFHHSVKFKFPRIKKSVLVDSGTHRYEETSEISPQLVHILEELDKITDQEFQREDTLDNVLIELRHLEKVVSNKIREIEDKIERLKKKN</sequence>
<dbReference type="RefSeq" id="WP_369600244.1">
    <property type="nucleotide sequence ID" value="NZ_CP154858.1"/>
</dbReference>
<dbReference type="EMBL" id="CP154858">
    <property type="protein sequence ID" value="XDT71206.1"/>
    <property type="molecule type" value="Genomic_DNA"/>
</dbReference>
<gene>
    <name evidence="1" type="ORF">AAIA72_10350</name>
</gene>
<name>A0AB39UTQ9_9GAMM</name>
<proteinExistence type="predicted"/>